<sequence length="720" mass="83277">MAKENDPEIPTPEEIPSDDFASPKAWIRYRTEIRSYNTDEVLRYVDSEEPKPFEFQPAGNDPAFELVTSYKAARRFDVKHGSSGAQTALLTPAVGMAPSYSLRIYSPAIINALQSVVEYYPSQDLSGSVIVIVWPYPILAHHYGELSKFKTTCEITNPNELCAREREAPEHIGLLLRFLDDNIMEQVRAEEERNKRGYYTFDNSWVFYKPGRTIIEITDGGNWVSYVVSSVSGGIFHNPPAMWTLYGWRLKFDGERMGRSRYKISTERFDGEKDFHDNIRFVDDRDNIEGDNLMNLVLDGERYWKLLKKQCKYHNGRSMDFPYNEIDGLVMADVASYYAKRPSWRPALMDDTDFRRWSSDCTCGVCEKRALQGGRSVASIFEEYDCITLEDRDELTRHMYLLCPKHIPAFVFKMRRWQNVHVANLQEPKFQRGMIDDLVMEPSRVRTLKALASSYIRINQHGKPIEHEPWAADFVKGKGSGLIFLLHGKPGVGKTATAESIAEFTQRPLMSLTTSDIGTDPKYVEINLTENFKTARSWGAVLVIDEADVFMERRSSQDLQRNSLVAGFLKALEFYDGILFLTTNRVGAFDDAFISRIHVQLLYRDFTEEERQKVWMTFVQKLTRDRGKYMRISMDAKDYIKGKEVQVVKWNGREIRNAFQTAVSLAEYEDERDEEGKILLTDDHLRSVVELSKGFKTYLEELHKADEDKRAKKRFERLDT</sequence>
<evidence type="ECO:0000259" key="1">
    <source>
        <dbReference type="SMART" id="SM00382"/>
    </source>
</evidence>
<dbReference type="GO" id="GO:0016887">
    <property type="term" value="F:ATP hydrolysis activity"/>
    <property type="evidence" value="ECO:0007669"/>
    <property type="project" value="InterPro"/>
</dbReference>
<dbReference type="PANTHER" id="PTHR46411">
    <property type="entry name" value="FAMILY ATPASE, PUTATIVE-RELATED"/>
    <property type="match status" value="1"/>
</dbReference>
<protein>
    <recommendedName>
        <fullName evidence="1">AAA+ ATPase domain-containing protein</fullName>
    </recommendedName>
</protein>
<dbReference type="Pfam" id="PF23232">
    <property type="entry name" value="AAA_lid_13"/>
    <property type="match status" value="1"/>
</dbReference>
<dbReference type="InterPro" id="IPR027417">
    <property type="entry name" value="P-loop_NTPase"/>
</dbReference>
<dbReference type="OrthoDB" id="10042665at2759"/>
<proteinExistence type="predicted"/>
<dbReference type="InterPro" id="IPR054289">
    <property type="entry name" value="DUF7025"/>
</dbReference>
<dbReference type="Pfam" id="PF22942">
    <property type="entry name" value="DUF7025"/>
    <property type="match status" value="1"/>
</dbReference>
<dbReference type="EMBL" id="LKEA01000009">
    <property type="protein sequence ID" value="ROW06834.1"/>
    <property type="molecule type" value="Genomic_DNA"/>
</dbReference>
<accession>A0A423WTG8</accession>
<dbReference type="GO" id="GO:0005524">
    <property type="term" value="F:ATP binding"/>
    <property type="evidence" value="ECO:0007669"/>
    <property type="project" value="InterPro"/>
</dbReference>
<organism evidence="2 3">
    <name type="scientific">Cytospora schulzeri</name>
    <dbReference type="NCBI Taxonomy" id="448051"/>
    <lineage>
        <taxon>Eukaryota</taxon>
        <taxon>Fungi</taxon>
        <taxon>Dikarya</taxon>
        <taxon>Ascomycota</taxon>
        <taxon>Pezizomycotina</taxon>
        <taxon>Sordariomycetes</taxon>
        <taxon>Sordariomycetidae</taxon>
        <taxon>Diaporthales</taxon>
        <taxon>Cytosporaceae</taxon>
        <taxon>Cytospora</taxon>
    </lineage>
</organism>
<gene>
    <name evidence="2" type="ORF">VMCG_04098</name>
</gene>
<dbReference type="AlphaFoldDB" id="A0A423WTG8"/>
<evidence type="ECO:0000313" key="3">
    <source>
        <dbReference type="Proteomes" id="UP000283895"/>
    </source>
</evidence>
<dbReference type="InterPro" id="IPR056599">
    <property type="entry name" value="AAA_lid_fung"/>
</dbReference>
<dbReference type="SUPFAM" id="SSF52540">
    <property type="entry name" value="P-loop containing nucleoside triphosphate hydrolases"/>
    <property type="match status" value="1"/>
</dbReference>
<keyword evidence="3" id="KW-1185">Reference proteome</keyword>
<comment type="caution">
    <text evidence="2">The sequence shown here is derived from an EMBL/GenBank/DDBJ whole genome shotgun (WGS) entry which is preliminary data.</text>
</comment>
<dbReference type="Proteomes" id="UP000283895">
    <property type="component" value="Unassembled WGS sequence"/>
</dbReference>
<evidence type="ECO:0000313" key="2">
    <source>
        <dbReference type="EMBL" id="ROW06834.1"/>
    </source>
</evidence>
<feature type="domain" description="AAA+ ATPase" evidence="1">
    <location>
        <begin position="480"/>
        <end position="607"/>
    </location>
</feature>
<name>A0A423WTG8_9PEZI</name>
<dbReference type="InterPro" id="IPR003959">
    <property type="entry name" value="ATPase_AAA_core"/>
</dbReference>
<reference evidence="2 3" key="1">
    <citation type="submission" date="2015-09" db="EMBL/GenBank/DDBJ databases">
        <title>Host preference determinants of Valsa canker pathogens revealed by comparative genomics.</title>
        <authorList>
            <person name="Yin Z."/>
            <person name="Huang L."/>
        </authorList>
    </citation>
    <scope>NUCLEOTIDE SEQUENCE [LARGE SCALE GENOMIC DNA]</scope>
    <source>
        <strain evidence="2 3">03-1</strain>
    </source>
</reference>
<dbReference type="PANTHER" id="PTHR46411:SF4">
    <property type="entry name" value="AAA+ ATPASE DOMAIN-CONTAINING PROTEIN"/>
    <property type="match status" value="1"/>
</dbReference>
<dbReference type="CDD" id="cd19481">
    <property type="entry name" value="RecA-like_protease"/>
    <property type="match status" value="1"/>
</dbReference>
<dbReference type="STRING" id="356882.A0A423WTG8"/>
<dbReference type="InterPro" id="IPR003593">
    <property type="entry name" value="AAA+_ATPase"/>
</dbReference>
<dbReference type="SMART" id="SM00382">
    <property type="entry name" value="AAA"/>
    <property type="match status" value="1"/>
</dbReference>
<dbReference type="Gene3D" id="3.40.50.300">
    <property type="entry name" value="P-loop containing nucleotide triphosphate hydrolases"/>
    <property type="match status" value="1"/>
</dbReference>
<dbReference type="Pfam" id="PF00004">
    <property type="entry name" value="AAA"/>
    <property type="match status" value="1"/>
</dbReference>